<dbReference type="Proteomes" id="UP000800038">
    <property type="component" value="Unassembled WGS sequence"/>
</dbReference>
<evidence type="ECO:0000313" key="2">
    <source>
        <dbReference type="Proteomes" id="UP000800038"/>
    </source>
</evidence>
<reference evidence="1" key="1">
    <citation type="journal article" date="2020" name="Stud. Mycol.">
        <title>101 Dothideomycetes genomes: a test case for predicting lifestyles and emergence of pathogens.</title>
        <authorList>
            <person name="Haridas S."/>
            <person name="Albert R."/>
            <person name="Binder M."/>
            <person name="Bloem J."/>
            <person name="Labutti K."/>
            <person name="Salamov A."/>
            <person name="Andreopoulos B."/>
            <person name="Baker S."/>
            <person name="Barry K."/>
            <person name="Bills G."/>
            <person name="Bluhm B."/>
            <person name="Cannon C."/>
            <person name="Castanera R."/>
            <person name="Culley D."/>
            <person name="Daum C."/>
            <person name="Ezra D."/>
            <person name="Gonzalez J."/>
            <person name="Henrissat B."/>
            <person name="Kuo A."/>
            <person name="Liang C."/>
            <person name="Lipzen A."/>
            <person name="Lutzoni F."/>
            <person name="Magnuson J."/>
            <person name="Mondo S."/>
            <person name="Nolan M."/>
            <person name="Ohm R."/>
            <person name="Pangilinan J."/>
            <person name="Park H.-J."/>
            <person name="Ramirez L."/>
            <person name="Alfaro M."/>
            <person name="Sun H."/>
            <person name="Tritt A."/>
            <person name="Yoshinaga Y."/>
            <person name="Zwiers L.-H."/>
            <person name="Turgeon B."/>
            <person name="Goodwin S."/>
            <person name="Spatafora J."/>
            <person name="Crous P."/>
            <person name="Grigoriev I."/>
        </authorList>
    </citation>
    <scope>NUCLEOTIDE SEQUENCE</scope>
    <source>
        <strain evidence="1">CBS 161.51</strain>
    </source>
</reference>
<dbReference type="OrthoDB" id="3784540at2759"/>
<gene>
    <name evidence="1" type="ORF">EJ02DRAFT_473718</name>
</gene>
<evidence type="ECO:0000313" key="1">
    <source>
        <dbReference type="EMBL" id="KAF1945782.1"/>
    </source>
</evidence>
<proteinExistence type="predicted"/>
<protein>
    <submittedName>
        <fullName evidence="1">Uncharacterized protein</fullName>
    </submittedName>
</protein>
<keyword evidence="2" id="KW-1185">Reference proteome</keyword>
<dbReference type="AlphaFoldDB" id="A0A6A5T1I8"/>
<name>A0A6A5T1I8_9PLEO</name>
<dbReference type="EMBL" id="ML976007">
    <property type="protein sequence ID" value="KAF1945782.1"/>
    <property type="molecule type" value="Genomic_DNA"/>
</dbReference>
<sequence>MKGNVLFTRYSYHLTSPARSHTVGGSLKKLLTGGFTNEEKTKIPCSINSTEKVLSRALLGIRGVKQVIIEGTGRMEGDFAETIKATLVQPPGTNIIESNNPDLPSSTHQVNGFGKARSKVYGPRALNPYPTRPKTFQSRPSNYETITAQRKRDQSKRWDLKDMVQIMARKQDLEDRGLSKMTPDPDRYYNLCLPLVLTGKGGTVELGWKV</sequence>
<organism evidence="1 2">
    <name type="scientific">Clathrospora elynae</name>
    <dbReference type="NCBI Taxonomy" id="706981"/>
    <lineage>
        <taxon>Eukaryota</taxon>
        <taxon>Fungi</taxon>
        <taxon>Dikarya</taxon>
        <taxon>Ascomycota</taxon>
        <taxon>Pezizomycotina</taxon>
        <taxon>Dothideomycetes</taxon>
        <taxon>Pleosporomycetidae</taxon>
        <taxon>Pleosporales</taxon>
        <taxon>Diademaceae</taxon>
        <taxon>Clathrospora</taxon>
    </lineage>
</organism>
<accession>A0A6A5T1I8</accession>